<protein>
    <recommendedName>
        <fullName evidence="6">ABC-2 type transporter transmembrane domain-containing protein</fullName>
    </recommendedName>
</protein>
<gene>
    <name evidence="7" type="ORF">F2P56_016588</name>
</gene>
<keyword evidence="2 5" id="KW-0812">Transmembrane</keyword>
<dbReference type="Pfam" id="PF01061">
    <property type="entry name" value="ABC2_membrane"/>
    <property type="match status" value="1"/>
</dbReference>
<dbReference type="PANTHER" id="PTHR48040">
    <property type="entry name" value="PLEIOTROPIC DRUG RESISTANCE PROTEIN 1-LIKE ISOFORM X1"/>
    <property type="match status" value="1"/>
</dbReference>
<comment type="caution">
    <text evidence="7">The sequence shown here is derived from an EMBL/GenBank/DDBJ whole genome shotgun (WGS) entry which is preliminary data.</text>
</comment>
<feature type="domain" description="ABC-2 type transporter transmembrane" evidence="6">
    <location>
        <begin position="2"/>
        <end position="95"/>
    </location>
</feature>
<evidence type="ECO:0000313" key="7">
    <source>
        <dbReference type="EMBL" id="KAF5466682.1"/>
    </source>
</evidence>
<keyword evidence="4 5" id="KW-0472">Membrane</keyword>
<proteinExistence type="predicted"/>
<organism evidence="7 8">
    <name type="scientific">Juglans regia</name>
    <name type="common">English walnut</name>
    <dbReference type="NCBI Taxonomy" id="51240"/>
    <lineage>
        <taxon>Eukaryota</taxon>
        <taxon>Viridiplantae</taxon>
        <taxon>Streptophyta</taxon>
        <taxon>Embryophyta</taxon>
        <taxon>Tracheophyta</taxon>
        <taxon>Spermatophyta</taxon>
        <taxon>Magnoliopsida</taxon>
        <taxon>eudicotyledons</taxon>
        <taxon>Gunneridae</taxon>
        <taxon>Pentapetalae</taxon>
        <taxon>rosids</taxon>
        <taxon>fabids</taxon>
        <taxon>Fagales</taxon>
        <taxon>Juglandaceae</taxon>
        <taxon>Juglans</taxon>
    </lineage>
</organism>
<name>A0A833XGV0_JUGRE</name>
<evidence type="ECO:0000256" key="5">
    <source>
        <dbReference type="SAM" id="Phobius"/>
    </source>
</evidence>
<evidence type="ECO:0000256" key="4">
    <source>
        <dbReference type="ARBA" id="ARBA00023136"/>
    </source>
</evidence>
<evidence type="ECO:0000256" key="1">
    <source>
        <dbReference type="ARBA" id="ARBA00004141"/>
    </source>
</evidence>
<dbReference type="PANTHER" id="PTHR48040:SF20">
    <property type="entry name" value="PLEIOTROPIC DRUG RESISTANCE PROTEIN 1"/>
    <property type="match status" value="1"/>
</dbReference>
<dbReference type="EMBL" id="LIHL02000007">
    <property type="protein sequence ID" value="KAF5466682.1"/>
    <property type="molecule type" value="Genomic_DNA"/>
</dbReference>
<accession>A0A833XGV0</accession>
<dbReference type="Proteomes" id="UP000619265">
    <property type="component" value="Unassembled WGS sequence"/>
</dbReference>
<dbReference type="Gramene" id="Jr07_30620_p1">
    <property type="protein sequence ID" value="cds.Jr07_30620_p1"/>
    <property type="gene ID" value="Jr07_30620"/>
</dbReference>
<dbReference type="AlphaFoldDB" id="A0A833XGV0"/>
<sequence length="109" mass="12480">MTYYIIGYDPNVGRLFKQYLLLVALTQMASALFRLIAAISRNMIIANTFGFYVLILLFALGGFVLSREDIKKGWIWGYWASPMMYGQIAIVVNEFLGKSWSHHLGSHRL</sequence>
<feature type="transmembrane region" description="Helical" evidence="5">
    <location>
        <begin position="19"/>
        <end position="37"/>
    </location>
</feature>
<dbReference type="InterPro" id="IPR013525">
    <property type="entry name" value="ABC2_TM"/>
</dbReference>
<reference evidence="7" key="1">
    <citation type="submission" date="2015-10" db="EMBL/GenBank/DDBJ databases">
        <authorList>
            <person name="Martinez-Garcia P.J."/>
            <person name="Crepeau M.W."/>
            <person name="Puiu D."/>
            <person name="Gonzalez-Ibeas D."/>
            <person name="Whalen J."/>
            <person name="Stevens K."/>
            <person name="Paul R."/>
            <person name="Butterfield T."/>
            <person name="Britton M."/>
            <person name="Reagan R."/>
            <person name="Chakraborty S."/>
            <person name="Walawage S.L."/>
            <person name="Vasquez-Gross H.A."/>
            <person name="Cardeno C."/>
            <person name="Famula R."/>
            <person name="Pratt K."/>
            <person name="Kuruganti S."/>
            <person name="Aradhya M.K."/>
            <person name="Leslie C.A."/>
            <person name="Dandekar A.M."/>
            <person name="Salzberg S.L."/>
            <person name="Wegrzyn J.L."/>
            <person name="Langley C.H."/>
            <person name="Neale D.B."/>
        </authorList>
    </citation>
    <scope>NUCLEOTIDE SEQUENCE</scope>
    <source>
        <tissue evidence="7">Leaves</tissue>
    </source>
</reference>
<evidence type="ECO:0000313" key="8">
    <source>
        <dbReference type="Proteomes" id="UP000619265"/>
    </source>
</evidence>
<dbReference type="GO" id="GO:0140359">
    <property type="term" value="F:ABC-type transporter activity"/>
    <property type="evidence" value="ECO:0007669"/>
    <property type="project" value="InterPro"/>
</dbReference>
<reference evidence="7" key="2">
    <citation type="submission" date="2020-03" db="EMBL/GenBank/DDBJ databases">
        <title>Walnut 2.0.</title>
        <authorList>
            <person name="Marrano A."/>
            <person name="Britton M."/>
            <person name="Zimin A.V."/>
            <person name="Zaini P.A."/>
            <person name="Workman R."/>
            <person name="Puiu D."/>
            <person name="Bianco L."/>
            <person name="Allen B.J."/>
            <person name="Troggio M."/>
            <person name="Leslie C.A."/>
            <person name="Timp W."/>
            <person name="Dendekar A."/>
            <person name="Salzberg S.L."/>
            <person name="Neale D.B."/>
        </authorList>
    </citation>
    <scope>NUCLEOTIDE SEQUENCE</scope>
    <source>
        <tissue evidence="7">Leaves</tissue>
    </source>
</reference>
<feature type="transmembrane region" description="Helical" evidence="5">
    <location>
        <begin position="44"/>
        <end position="64"/>
    </location>
</feature>
<dbReference type="GO" id="GO:0016020">
    <property type="term" value="C:membrane"/>
    <property type="evidence" value="ECO:0007669"/>
    <property type="project" value="UniProtKB-SubCell"/>
</dbReference>
<feature type="transmembrane region" description="Helical" evidence="5">
    <location>
        <begin position="76"/>
        <end position="96"/>
    </location>
</feature>
<evidence type="ECO:0000259" key="6">
    <source>
        <dbReference type="Pfam" id="PF01061"/>
    </source>
</evidence>
<keyword evidence="3 5" id="KW-1133">Transmembrane helix</keyword>
<evidence type="ECO:0000256" key="3">
    <source>
        <dbReference type="ARBA" id="ARBA00022989"/>
    </source>
</evidence>
<evidence type="ECO:0000256" key="2">
    <source>
        <dbReference type="ARBA" id="ARBA00022692"/>
    </source>
</evidence>
<comment type="subcellular location">
    <subcellularLocation>
        <location evidence="1">Membrane</location>
        <topology evidence="1">Multi-pass membrane protein</topology>
    </subcellularLocation>
</comment>